<evidence type="ECO:0000256" key="1">
    <source>
        <dbReference type="ARBA" id="ARBA00023125"/>
    </source>
</evidence>
<dbReference type="EMBL" id="CP000750">
    <property type="protein sequence ID" value="ABS04179.1"/>
    <property type="molecule type" value="Genomic_DNA"/>
</dbReference>
<keyword evidence="1 2" id="KW-0238">DNA-binding</keyword>
<dbReference type="OrthoDB" id="3173376at2"/>
<dbReference type="InterPro" id="IPR050109">
    <property type="entry name" value="HTH-type_TetR-like_transc_reg"/>
</dbReference>
<dbReference type="RefSeq" id="WP_012087583.1">
    <property type="nucleotide sequence ID" value="NC_009664.2"/>
</dbReference>
<dbReference type="HOGENOM" id="CLU_069356_40_0_11"/>
<sequence length="240" mass="25215">MNPRSTYHHGDLRAALVAAARELVAEKGVAGLSVAEAARRAGVSAAAPYRHFDGRAALLSAAATDAGRHLRAEMQAALEQSRCAGDPTGALTGSRGEEAGATGGRRTSDPVADAVDQLATLARVYVRFQRTHGAAFELILADELHEIPDEERREVTRTLFDLLLSPAMTITGDVRAANPLLRSFSAVVNGFSQLSSSGVTRGYPVDLRGFPDEGELAAAEAAHAVRVLARAAAEPVAPER</sequence>
<protein>
    <submittedName>
        <fullName evidence="5">Transcriptional regulator, TetR family</fullName>
    </submittedName>
</protein>
<dbReference type="PANTHER" id="PTHR30055">
    <property type="entry name" value="HTH-TYPE TRANSCRIPTIONAL REGULATOR RUTR"/>
    <property type="match status" value="1"/>
</dbReference>
<dbReference type="SUPFAM" id="SSF48498">
    <property type="entry name" value="Tetracyclin repressor-like, C-terminal domain"/>
    <property type="match status" value="1"/>
</dbReference>
<name>A6WBJ0_KINRD</name>
<gene>
    <name evidence="5" type="ordered locus">Krad_2707</name>
</gene>
<proteinExistence type="predicted"/>
<dbReference type="Proteomes" id="UP000001116">
    <property type="component" value="Chromosome"/>
</dbReference>
<dbReference type="eggNOG" id="COG1309">
    <property type="taxonomic scope" value="Bacteria"/>
</dbReference>
<dbReference type="InterPro" id="IPR036271">
    <property type="entry name" value="Tet_transcr_reg_TetR-rel_C_sf"/>
</dbReference>
<dbReference type="KEGG" id="kra:Krad_2707"/>
<dbReference type="PRINTS" id="PR00455">
    <property type="entry name" value="HTHTETR"/>
</dbReference>
<dbReference type="InterPro" id="IPR009057">
    <property type="entry name" value="Homeodomain-like_sf"/>
</dbReference>
<dbReference type="STRING" id="266940.Krad_2707"/>
<evidence type="ECO:0000256" key="3">
    <source>
        <dbReference type="SAM" id="MobiDB-lite"/>
    </source>
</evidence>
<dbReference type="PROSITE" id="PS50977">
    <property type="entry name" value="HTH_TETR_2"/>
    <property type="match status" value="1"/>
</dbReference>
<dbReference type="AlphaFoldDB" id="A6WBJ0"/>
<dbReference type="Pfam" id="PF00440">
    <property type="entry name" value="TetR_N"/>
    <property type="match status" value="1"/>
</dbReference>
<dbReference type="Gene3D" id="1.10.357.10">
    <property type="entry name" value="Tetracycline Repressor, domain 2"/>
    <property type="match status" value="1"/>
</dbReference>
<feature type="DNA-binding region" description="H-T-H motif" evidence="2">
    <location>
        <begin position="33"/>
        <end position="52"/>
    </location>
</feature>
<keyword evidence="6" id="KW-1185">Reference proteome</keyword>
<accession>A6WBJ0</accession>
<organism evidence="5 6">
    <name type="scientific">Kineococcus radiotolerans (strain ATCC BAA-149 / DSM 14245 / SRS30216)</name>
    <dbReference type="NCBI Taxonomy" id="266940"/>
    <lineage>
        <taxon>Bacteria</taxon>
        <taxon>Bacillati</taxon>
        <taxon>Actinomycetota</taxon>
        <taxon>Actinomycetes</taxon>
        <taxon>Kineosporiales</taxon>
        <taxon>Kineosporiaceae</taxon>
        <taxon>Kineococcus</taxon>
    </lineage>
</organism>
<dbReference type="GO" id="GO:0000976">
    <property type="term" value="F:transcription cis-regulatory region binding"/>
    <property type="evidence" value="ECO:0007669"/>
    <property type="project" value="TreeGrafter"/>
</dbReference>
<evidence type="ECO:0000259" key="4">
    <source>
        <dbReference type="PROSITE" id="PS50977"/>
    </source>
</evidence>
<evidence type="ECO:0000256" key="2">
    <source>
        <dbReference type="PROSITE-ProRule" id="PRU00335"/>
    </source>
</evidence>
<feature type="domain" description="HTH tetR-type" evidence="4">
    <location>
        <begin position="10"/>
        <end position="70"/>
    </location>
</feature>
<dbReference type="PANTHER" id="PTHR30055:SF220">
    <property type="entry name" value="TETR-FAMILY REGULATORY PROTEIN"/>
    <property type="match status" value="1"/>
</dbReference>
<dbReference type="InterPro" id="IPR001647">
    <property type="entry name" value="HTH_TetR"/>
</dbReference>
<reference evidence="6" key="1">
    <citation type="journal article" date="2008" name="PLoS ONE">
        <title>Survival in nuclear waste, extreme resistance, and potential applications gleaned from the genome sequence of Kineococcus radiotolerans SRS30216.</title>
        <authorList>
            <person name="Bagwell C.E."/>
            <person name="Bhat S."/>
            <person name="Hawkins G.M."/>
            <person name="Smith B.W."/>
            <person name="Biswas T."/>
            <person name="Hoover T.R."/>
            <person name="Saunders E."/>
            <person name="Han C.S."/>
            <person name="Tsodikov O.V."/>
            <person name="Shimkets L.J."/>
        </authorList>
    </citation>
    <scope>NUCLEOTIDE SEQUENCE [LARGE SCALE GENOMIC DNA]</scope>
    <source>
        <strain evidence="6">ATCC BAA-149 / DSM 14245 / SRS30216</strain>
    </source>
</reference>
<dbReference type="SUPFAM" id="SSF46689">
    <property type="entry name" value="Homeodomain-like"/>
    <property type="match status" value="1"/>
</dbReference>
<evidence type="ECO:0000313" key="5">
    <source>
        <dbReference type="EMBL" id="ABS04179.1"/>
    </source>
</evidence>
<dbReference type="GO" id="GO:0003700">
    <property type="term" value="F:DNA-binding transcription factor activity"/>
    <property type="evidence" value="ECO:0007669"/>
    <property type="project" value="TreeGrafter"/>
</dbReference>
<evidence type="ECO:0000313" key="6">
    <source>
        <dbReference type="Proteomes" id="UP000001116"/>
    </source>
</evidence>
<feature type="region of interest" description="Disordered" evidence="3">
    <location>
        <begin position="81"/>
        <end position="110"/>
    </location>
</feature>